<accession>A0A9P7SIL6</accession>
<dbReference type="EMBL" id="SRPO01000090">
    <property type="protein sequence ID" value="KAG5941760.1"/>
    <property type="molecule type" value="Genomic_DNA"/>
</dbReference>
<keyword evidence="2" id="KW-1185">Reference proteome</keyword>
<proteinExistence type="predicted"/>
<sequence length="132" mass="14553">MASMTPYTLPILKPPTAMGSCRWYLVLSPTGGSPTAASRKAHQRGSVLRLGRKSRTWWVDRRLRGPRPECGAEARTLPEDQSVYESGNKTGCRIFERGTSFGRAPLAPSNIDAASFWAPELIFFCVELPAEP</sequence>
<name>A0A9P7SIL6_9HYPO</name>
<organism evidence="1 2">
    <name type="scientific">Claviceps pazoutovae</name>
    <dbReference type="NCBI Taxonomy" id="1649127"/>
    <lineage>
        <taxon>Eukaryota</taxon>
        <taxon>Fungi</taxon>
        <taxon>Dikarya</taxon>
        <taxon>Ascomycota</taxon>
        <taxon>Pezizomycotina</taxon>
        <taxon>Sordariomycetes</taxon>
        <taxon>Hypocreomycetidae</taxon>
        <taxon>Hypocreales</taxon>
        <taxon>Clavicipitaceae</taxon>
        <taxon>Claviceps</taxon>
    </lineage>
</organism>
<reference evidence="1 2" key="1">
    <citation type="journal article" date="2020" name="bioRxiv">
        <title>Whole genome comparisons of ergot fungi reveals the divergence and evolution of species within the genus Claviceps are the result of varying mechanisms driving genome evolution and host range expansion.</title>
        <authorList>
            <person name="Wyka S.A."/>
            <person name="Mondo S.J."/>
            <person name="Liu M."/>
            <person name="Dettman J."/>
            <person name="Nalam V."/>
            <person name="Broders K.D."/>
        </authorList>
    </citation>
    <scope>NUCLEOTIDE SEQUENCE [LARGE SCALE GENOMIC DNA]</scope>
    <source>
        <strain evidence="1 2">CCC 1485</strain>
    </source>
</reference>
<protein>
    <submittedName>
        <fullName evidence="1">Uncharacterized protein</fullName>
    </submittedName>
</protein>
<dbReference type="Proteomes" id="UP000706124">
    <property type="component" value="Unassembled WGS sequence"/>
</dbReference>
<comment type="caution">
    <text evidence="1">The sequence shown here is derived from an EMBL/GenBank/DDBJ whole genome shotgun (WGS) entry which is preliminary data.</text>
</comment>
<evidence type="ECO:0000313" key="2">
    <source>
        <dbReference type="Proteomes" id="UP000706124"/>
    </source>
</evidence>
<dbReference type="OrthoDB" id="10322428at2759"/>
<evidence type="ECO:0000313" key="1">
    <source>
        <dbReference type="EMBL" id="KAG5941760.1"/>
    </source>
</evidence>
<dbReference type="AlphaFoldDB" id="A0A9P7SIL6"/>
<gene>
    <name evidence="1" type="ORF">E4U60_007696</name>
</gene>